<organism evidence="2 3">
    <name type="scientific">Ostreobium quekettii</name>
    <dbReference type="NCBI Taxonomy" id="121088"/>
    <lineage>
        <taxon>Eukaryota</taxon>
        <taxon>Viridiplantae</taxon>
        <taxon>Chlorophyta</taxon>
        <taxon>core chlorophytes</taxon>
        <taxon>Ulvophyceae</taxon>
        <taxon>TCBD clade</taxon>
        <taxon>Bryopsidales</taxon>
        <taxon>Ostreobineae</taxon>
        <taxon>Ostreobiaceae</taxon>
        <taxon>Ostreobium</taxon>
    </lineage>
</organism>
<keyword evidence="1" id="KW-0732">Signal</keyword>
<dbReference type="Proteomes" id="UP000708148">
    <property type="component" value="Unassembled WGS sequence"/>
</dbReference>
<keyword evidence="3" id="KW-1185">Reference proteome</keyword>
<proteinExistence type="predicted"/>
<evidence type="ECO:0000313" key="3">
    <source>
        <dbReference type="Proteomes" id="UP000708148"/>
    </source>
</evidence>
<reference evidence="2" key="1">
    <citation type="submission" date="2020-12" db="EMBL/GenBank/DDBJ databases">
        <authorList>
            <person name="Iha C."/>
        </authorList>
    </citation>
    <scope>NUCLEOTIDE SEQUENCE</scope>
</reference>
<feature type="signal peptide" evidence="1">
    <location>
        <begin position="1"/>
        <end position="30"/>
    </location>
</feature>
<accession>A0A8S1JER1</accession>
<dbReference type="AlphaFoldDB" id="A0A8S1JER1"/>
<feature type="chain" id="PRO_5035817626" evidence="1">
    <location>
        <begin position="31"/>
        <end position="184"/>
    </location>
</feature>
<comment type="caution">
    <text evidence="2">The sequence shown here is derived from an EMBL/GenBank/DDBJ whole genome shotgun (WGS) entry which is preliminary data.</text>
</comment>
<dbReference type="EMBL" id="CAJHUC010002739">
    <property type="protein sequence ID" value="CAD7704298.1"/>
    <property type="molecule type" value="Genomic_DNA"/>
</dbReference>
<sequence length="184" mass="19118">MRRGMMAWRMGAAAALLAVMASLETPLAGGAGVDGSGEEGDLPAALGGRRLRLISAGLSLAQRLAEAIASGNIDEAARILVETVRNGDSESVIQGLFQSRSRPGIAQTILRAFGLGLGGRELLDVVKRGSDGRQEASEVLQEVMFLVDGTAIPATQTPDVEYVVEGTVAEPPAPTQQVINTPNL</sequence>
<name>A0A8S1JER1_9CHLO</name>
<gene>
    <name evidence="2" type="ORF">OSTQU699_LOCUS9653</name>
</gene>
<protein>
    <submittedName>
        <fullName evidence="2">Uncharacterized protein</fullName>
    </submittedName>
</protein>
<evidence type="ECO:0000256" key="1">
    <source>
        <dbReference type="SAM" id="SignalP"/>
    </source>
</evidence>
<evidence type="ECO:0000313" key="2">
    <source>
        <dbReference type="EMBL" id="CAD7704298.1"/>
    </source>
</evidence>